<evidence type="ECO:0000256" key="6">
    <source>
        <dbReference type="RuleBase" id="RU362062"/>
    </source>
</evidence>
<evidence type="ECO:0000256" key="4">
    <source>
        <dbReference type="ARBA" id="ARBA00023143"/>
    </source>
</evidence>
<sequence>MKIGGSLFGLNFSAKGMSIQRKKMDLISQNIANADSVRTENGEPYRRKFLKVEVEKNNFANNLSLEAKTIRLNTTNPNHISNIQLPEELKIEADQGKAKLNELVDDKPGDIIYMPEHPDANKDGYVEMSNVNVINEMVEMIAATRSYEANLQALNSAKQLAKDSLEI</sequence>
<gene>
    <name evidence="9" type="primary">flgC</name>
    <name evidence="9" type="ORF">P0M35_03835</name>
</gene>
<dbReference type="PANTHER" id="PTHR30435">
    <property type="entry name" value="FLAGELLAR PROTEIN"/>
    <property type="match status" value="1"/>
</dbReference>
<dbReference type="InterPro" id="IPR006299">
    <property type="entry name" value="FlgC"/>
</dbReference>
<comment type="subcellular location">
    <subcellularLocation>
        <location evidence="1 6">Bacterial flagellum basal body</location>
    </subcellularLocation>
</comment>
<dbReference type="InterPro" id="IPR010930">
    <property type="entry name" value="Flg_bb/hook_C_dom"/>
</dbReference>
<dbReference type="AlphaFoldDB" id="A0AAE3TDI6"/>
<organism evidence="9 10">
    <name type="scientific">Stygiobacter electus</name>
    <dbReference type="NCBI Taxonomy" id="3032292"/>
    <lineage>
        <taxon>Bacteria</taxon>
        <taxon>Pseudomonadati</taxon>
        <taxon>Ignavibacteriota</taxon>
        <taxon>Ignavibacteria</taxon>
        <taxon>Ignavibacteriales</taxon>
        <taxon>Melioribacteraceae</taxon>
        <taxon>Stygiobacter</taxon>
    </lineage>
</organism>
<keyword evidence="9" id="KW-0966">Cell projection</keyword>
<dbReference type="InterPro" id="IPR001444">
    <property type="entry name" value="Flag_bb_rod_N"/>
</dbReference>
<dbReference type="Pfam" id="PF06429">
    <property type="entry name" value="Flg_bbr_C"/>
    <property type="match status" value="1"/>
</dbReference>
<evidence type="ECO:0000313" key="10">
    <source>
        <dbReference type="Proteomes" id="UP001221302"/>
    </source>
</evidence>
<keyword evidence="9" id="KW-0969">Cilium</keyword>
<comment type="similarity">
    <text evidence="2">Belongs to the flagella basal body rod proteins family.</text>
</comment>
<evidence type="ECO:0000259" key="8">
    <source>
        <dbReference type="Pfam" id="PF06429"/>
    </source>
</evidence>
<dbReference type="Pfam" id="PF00460">
    <property type="entry name" value="Flg_bb_rod"/>
    <property type="match status" value="1"/>
</dbReference>
<evidence type="ECO:0000256" key="2">
    <source>
        <dbReference type="ARBA" id="ARBA00009677"/>
    </source>
</evidence>
<dbReference type="EMBL" id="JARGDL010000003">
    <property type="protein sequence ID" value="MDF1611268.1"/>
    <property type="molecule type" value="Genomic_DNA"/>
</dbReference>
<comment type="caution">
    <text evidence="9">The sequence shown here is derived from an EMBL/GenBank/DDBJ whole genome shotgun (WGS) entry which is preliminary data.</text>
</comment>
<dbReference type="GO" id="GO:0030694">
    <property type="term" value="C:bacterial-type flagellum basal body, rod"/>
    <property type="evidence" value="ECO:0007669"/>
    <property type="project" value="UniProtKB-UniRule"/>
</dbReference>
<dbReference type="GO" id="GO:0071978">
    <property type="term" value="P:bacterial-type flagellum-dependent swarming motility"/>
    <property type="evidence" value="ECO:0007669"/>
    <property type="project" value="TreeGrafter"/>
</dbReference>
<accession>A0AAE3TDI6</accession>
<dbReference type="Proteomes" id="UP001221302">
    <property type="component" value="Unassembled WGS sequence"/>
</dbReference>
<keyword evidence="10" id="KW-1185">Reference proteome</keyword>
<dbReference type="RefSeq" id="WP_321535034.1">
    <property type="nucleotide sequence ID" value="NZ_JARGDL010000003.1"/>
</dbReference>
<protein>
    <recommendedName>
        <fullName evidence="3 6">Flagellar basal-body rod protein FlgC</fullName>
    </recommendedName>
</protein>
<dbReference type="NCBIfam" id="TIGR01395">
    <property type="entry name" value="FlgC"/>
    <property type="match status" value="1"/>
</dbReference>
<evidence type="ECO:0000256" key="3">
    <source>
        <dbReference type="ARBA" id="ARBA00017941"/>
    </source>
</evidence>
<reference evidence="9" key="1">
    <citation type="submission" date="2023-03" db="EMBL/GenBank/DDBJ databases">
        <title>Stygiobacter electus gen. nov., sp. nov., facultatively anaerobic thermotolerant bacterium of the class Ignavibacteria from a well of Yessentuki mineral water deposit.</title>
        <authorList>
            <person name="Podosokorskaya O.A."/>
            <person name="Elcheninov A.G."/>
            <person name="Petrova N.F."/>
            <person name="Zavarzina D.G."/>
            <person name="Kublanov I.V."/>
            <person name="Merkel A.Y."/>
        </authorList>
    </citation>
    <scope>NUCLEOTIDE SEQUENCE</scope>
    <source>
        <strain evidence="9">09-Me</strain>
    </source>
</reference>
<evidence type="ECO:0000256" key="1">
    <source>
        <dbReference type="ARBA" id="ARBA00004117"/>
    </source>
</evidence>
<comment type="subunit">
    <text evidence="5 6">The basal body constitutes a major portion of the flagellar organelle and consists of four rings (L,P,S, and M) mounted on a central rod. The rod consists of about 26 subunits of FlgG in the distal portion, and FlgB, FlgC and FlgF are thought to build up the proximal portion of the rod with about 6 subunits each.</text>
</comment>
<evidence type="ECO:0000259" key="7">
    <source>
        <dbReference type="Pfam" id="PF00460"/>
    </source>
</evidence>
<feature type="domain" description="Flagellar basal body rod protein N-terminal" evidence="7">
    <location>
        <begin position="10"/>
        <end position="35"/>
    </location>
</feature>
<feature type="domain" description="Flagellar basal-body/hook protein C-terminal" evidence="8">
    <location>
        <begin position="123"/>
        <end position="165"/>
    </location>
</feature>
<name>A0AAE3TDI6_9BACT</name>
<dbReference type="PANTHER" id="PTHR30435:SF2">
    <property type="entry name" value="FLAGELLAR BASAL-BODY ROD PROTEIN FLGC"/>
    <property type="match status" value="1"/>
</dbReference>
<proteinExistence type="inferred from homology"/>
<evidence type="ECO:0000313" key="9">
    <source>
        <dbReference type="EMBL" id="MDF1611268.1"/>
    </source>
</evidence>
<evidence type="ECO:0000256" key="5">
    <source>
        <dbReference type="ARBA" id="ARBA00025933"/>
    </source>
</evidence>
<keyword evidence="9" id="KW-0282">Flagellum</keyword>
<keyword evidence="4 6" id="KW-0975">Bacterial flagellum</keyword>